<dbReference type="AlphaFoldDB" id="A0AAW2Z1H1"/>
<dbReference type="InterPro" id="IPR052402">
    <property type="entry name" value="ADCK_kinase"/>
</dbReference>
<proteinExistence type="predicted"/>
<dbReference type="PANTHER" id="PTHR45890:SF1">
    <property type="entry name" value="AARF DOMAIN CONTAINING KINASE 2"/>
    <property type="match status" value="1"/>
</dbReference>
<dbReference type="Proteomes" id="UP001431209">
    <property type="component" value="Unassembled WGS sequence"/>
</dbReference>
<protein>
    <submittedName>
        <fullName evidence="2">Uncharacterized protein</fullName>
    </submittedName>
</protein>
<keyword evidence="1" id="KW-1133">Transmembrane helix</keyword>
<gene>
    <name evidence="2" type="ORF">AKO1_011500</name>
</gene>
<evidence type="ECO:0000313" key="3">
    <source>
        <dbReference type="Proteomes" id="UP001431209"/>
    </source>
</evidence>
<reference evidence="2 3" key="1">
    <citation type="submission" date="2024-03" db="EMBL/GenBank/DDBJ databases">
        <title>The Acrasis kona genome and developmental transcriptomes reveal deep origins of eukaryotic multicellular pathways.</title>
        <authorList>
            <person name="Sheikh S."/>
            <person name="Fu C.-J."/>
            <person name="Brown M.W."/>
            <person name="Baldauf S.L."/>
        </authorList>
    </citation>
    <scope>NUCLEOTIDE SEQUENCE [LARGE SCALE GENOMIC DNA]</scope>
    <source>
        <strain evidence="2 3">ATCC MYA-3509</strain>
    </source>
</reference>
<keyword evidence="3" id="KW-1185">Reference proteome</keyword>
<evidence type="ECO:0000256" key="1">
    <source>
        <dbReference type="SAM" id="Phobius"/>
    </source>
</evidence>
<dbReference type="PANTHER" id="PTHR45890">
    <property type="entry name" value="AARF DOMAIN CONTAINING KINASE 2 (PREDICTED)"/>
    <property type="match status" value="1"/>
</dbReference>
<sequence length="247" mass="28074">MRVPQLQCRTLLTKRFVVGTLPFKTTAPYTTTIDNTSRTKESNYERARRLLIKSVNRYTVTTTILIAAGSSYIAYDQWKRFTSPYARRSESVTANASTTTTIQDLSEIEDEDVTPRPSLASPISLTIHCLQKVISFFSLTFRVFRLLFLFTPVVIYFGYQHYISPSLFEPWCSYLVNQMQKAGPCFIKLAQWAGTRKDLFGDALCNSLSAMHSNAPAHSFAQTRKIIESEFNATLESIFPEFSITPI</sequence>
<accession>A0AAW2Z1H1</accession>
<comment type="caution">
    <text evidence="2">The sequence shown here is derived from an EMBL/GenBank/DDBJ whole genome shotgun (WGS) entry which is preliminary data.</text>
</comment>
<name>A0AAW2Z1H1_9EUKA</name>
<keyword evidence="1" id="KW-0812">Transmembrane</keyword>
<organism evidence="2 3">
    <name type="scientific">Acrasis kona</name>
    <dbReference type="NCBI Taxonomy" id="1008807"/>
    <lineage>
        <taxon>Eukaryota</taxon>
        <taxon>Discoba</taxon>
        <taxon>Heterolobosea</taxon>
        <taxon>Tetramitia</taxon>
        <taxon>Eutetramitia</taxon>
        <taxon>Acrasidae</taxon>
        <taxon>Acrasis</taxon>
    </lineage>
</organism>
<feature type="transmembrane region" description="Helical" evidence="1">
    <location>
        <begin position="139"/>
        <end position="159"/>
    </location>
</feature>
<keyword evidence="1" id="KW-0472">Membrane</keyword>
<evidence type="ECO:0000313" key="2">
    <source>
        <dbReference type="EMBL" id="KAL0483633.1"/>
    </source>
</evidence>
<feature type="non-terminal residue" evidence="2">
    <location>
        <position position="247"/>
    </location>
</feature>
<dbReference type="EMBL" id="JAOPGA020000972">
    <property type="protein sequence ID" value="KAL0483633.1"/>
    <property type="molecule type" value="Genomic_DNA"/>
</dbReference>